<dbReference type="STRING" id="2018661.A0A2A2KUC0"/>
<gene>
    <name evidence="4" type="ORF">WR25_02549</name>
</gene>
<dbReference type="PANTHER" id="PTHR12864">
    <property type="entry name" value="RAN BINDING PROTEIN 9-RELATED"/>
    <property type="match status" value="1"/>
</dbReference>
<dbReference type="InterPro" id="IPR006595">
    <property type="entry name" value="CTLH_C"/>
</dbReference>
<feature type="compositionally biased region" description="Polar residues" evidence="1">
    <location>
        <begin position="411"/>
        <end position="420"/>
    </location>
</feature>
<dbReference type="CDD" id="cd12909">
    <property type="entry name" value="SPRY_RanBP9_10"/>
    <property type="match status" value="1"/>
</dbReference>
<dbReference type="InterPro" id="IPR050618">
    <property type="entry name" value="Ubq-SigPath_Reg"/>
</dbReference>
<feature type="region of interest" description="Disordered" evidence="1">
    <location>
        <begin position="527"/>
        <end position="548"/>
    </location>
</feature>
<feature type="non-terminal residue" evidence="4">
    <location>
        <position position="1"/>
    </location>
</feature>
<dbReference type="EMBL" id="LIAE01007695">
    <property type="protein sequence ID" value="PAV77524.1"/>
    <property type="molecule type" value="Genomic_DNA"/>
</dbReference>
<evidence type="ECO:0000313" key="4">
    <source>
        <dbReference type="EMBL" id="PAV77524.1"/>
    </source>
</evidence>
<dbReference type="SUPFAM" id="SSF49899">
    <property type="entry name" value="Concanavalin A-like lectins/glucanases"/>
    <property type="match status" value="1"/>
</dbReference>
<reference evidence="4 5" key="1">
    <citation type="journal article" date="2017" name="Curr. Biol.">
        <title>Genome architecture and evolution of a unichromosomal asexual nematode.</title>
        <authorList>
            <person name="Fradin H."/>
            <person name="Zegar C."/>
            <person name="Gutwein M."/>
            <person name="Lucas J."/>
            <person name="Kovtun M."/>
            <person name="Corcoran D."/>
            <person name="Baugh L.R."/>
            <person name="Kiontke K."/>
            <person name="Gunsalus K."/>
            <person name="Fitch D.H."/>
            <person name="Piano F."/>
        </authorList>
    </citation>
    <scope>NUCLEOTIDE SEQUENCE [LARGE SCALE GENOMIC DNA]</scope>
    <source>
        <strain evidence="4">PF1309</strain>
    </source>
</reference>
<accession>A0A2A2KUC0</accession>
<feature type="region of interest" description="Disordered" evidence="1">
    <location>
        <begin position="386"/>
        <end position="515"/>
    </location>
</feature>
<dbReference type="Proteomes" id="UP000218231">
    <property type="component" value="Unassembled WGS sequence"/>
</dbReference>
<dbReference type="InterPro" id="IPR003877">
    <property type="entry name" value="SPRY_dom"/>
</dbReference>
<feature type="domain" description="B30.2/SPRY" evidence="2">
    <location>
        <begin position="60"/>
        <end position="251"/>
    </location>
</feature>
<name>A0A2A2KUC0_9BILA</name>
<dbReference type="InterPro" id="IPR043136">
    <property type="entry name" value="B30.2/SPRY_sf"/>
</dbReference>
<dbReference type="SMART" id="SM00449">
    <property type="entry name" value="SPRY"/>
    <property type="match status" value="1"/>
</dbReference>
<evidence type="ECO:0008006" key="6">
    <source>
        <dbReference type="Google" id="ProtNLM"/>
    </source>
</evidence>
<evidence type="ECO:0000259" key="2">
    <source>
        <dbReference type="PROSITE" id="PS50188"/>
    </source>
</evidence>
<dbReference type="InterPro" id="IPR035782">
    <property type="entry name" value="SPRY_RanBP9/10"/>
</dbReference>
<feature type="compositionally biased region" description="Polar residues" evidence="1">
    <location>
        <begin position="494"/>
        <end position="505"/>
    </location>
</feature>
<feature type="compositionally biased region" description="Acidic residues" evidence="1">
    <location>
        <begin position="529"/>
        <end position="539"/>
    </location>
</feature>
<feature type="compositionally biased region" description="Low complexity" evidence="1">
    <location>
        <begin position="421"/>
        <end position="432"/>
    </location>
</feature>
<keyword evidence="5" id="KW-1185">Reference proteome</keyword>
<comment type="caution">
    <text evidence="4">The sequence shown here is derived from an EMBL/GenBank/DDBJ whole genome shotgun (WGS) entry which is preliminary data.</text>
</comment>
<dbReference type="PROSITE" id="PS50897">
    <property type="entry name" value="CTLH"/>
    <property type="match status" value="1"/>
</dbReference>
<feature type="region of interest" description="Disordered" evidence="1">
    <location>
        <begin position="669"/>
        <end position="689"/>
    </location>
</feature>
<dbReference type="InterPro" id="IPR001870">
    <property type="entry name" value="B30.2/SPRY"/>
</dbReference>
<feature type="region of interest" description="Disordered" evidence="1">
    <location>
        <begin position="1"/>
        <end position="35"/>
    </location>
</feature>
<evidence type="ECO:0000256" key="1">
    <source>
        <dbReference type="SAM" id="MobiDB-lite"/>
    </source>
</evidence>
<dbReference type="Pfam" id="PF00622">
    <property type="entry name" value="SPRY"/>
    <property type="match status" value="1"/>
</dbReference>
<sequence>RMSYRVLMNPQMMDQEGSSNDDETGEELSSASRGVSEDNINIDALNTKFATTYEECERTVVQRLSSLYPHVDTKEHPLPRIWNKNDASPLLSISHIGLRVQFTKRKSATRSKEAASVRANFPIPLACGVYYYEVTIVKGQLGCYMGIGVCSKEIRNDRLPGWDNKSYGYHGDDGNFFNRSGNGTEYASKFGAGDVVGCGVNLIQRRIFFTKNGKHLGVACKNMEDVKELYPIVGLQSPDEIIDVNFGQKPFLFDLHSEVKSINQSITQNIVEIDLPVEKKTYINRAIASFLAYEGCTKTLSAFNKRTDIAYDESEAQINNRKKVIELIKNRRPTEAIDLLSKDYPDFLNGQPHAELLIRSIQLIELSANLARVDAARKSNAMVDSMNGKAKNGVSGAAAAGGQQQKRESTEQQGGSNELAPSTSSKRTSTSPTRRKDTPNPYKRSRTAVASSSSPLDVDGPPVRRSPPVGSGATAARRQLSDEQGKNEGAEQRGATQTTSSANGNSKEKNGIGNGVAASNVHAQNNMQDEQDKDEEDENTVSTGYGGLTPGSQEYLRYAELYRFGKELHRLSQQISKLPQASMDIVMDALCSVTEVNMQTFENDEILSFEQRCYIADVVSRAIHAHNGRSDSNELVGMLRGWAGIHRRLEDDQSPACAFEAYHSMIFGEPDKSDPPSELSSVDGRDTAEDAVMICE</sequence>
<dbReference type="InterPro" id="IPR013320">
    <property type="entry name" value="ConA-like_dom_sf"/>
</dbReference>
<proteinExistence type="predicted"/>
<protein>
    <recommendedName>
        <fullName evidence="6">B30.2/SPRY domain-containing protein</fullName>
    </recommendedName>
</protein>
<dbReference type="Gene3D" id="2.60.120.920">
    <property type="match status" value="1"/>
</dbReference>
<dbReference type="OrthoDB" id="5821166at2759"/>
<evidence type="ECO:0000259" key="3">
    <source>
        <dbReference type="PROSITE" id="PS50897"/>
    </source>
</evidence>
<feature type="domain" description="CTLH" evidence="3">
    <location>
        <begin position="317"/>
        <end position="374"/>
    </location>
</feature>
<feature type="compositionally biased region" description="Basic and acidic residues" evidence="1">
    <location>
        <begin position="479"/>
        <end position="491"/>
    </location>
</feature>
<feature type="compositionally biased region" description="Low complexity" evidence="1">
    <location>
        <begin position="388"/>
        <end position="404"/>
    </location>
</feature>
<dbReference type="AlphaFoldDB" id="A0A2A2KUC0"/>
<evidence type="ECO:0000313" key="5">
    <source>
        <dbReference type="Proteomes" id="UP000218231"/>
    </source>
</evidence>
<dbReference type="PROSITE" id="PS50188">
    <property type="entry name" value="B302_SPRY"/>
    <property type="match status" value="1"/>
</dbReference>
<organism evidence="4 5">
    <name type="scientific">Diploscapter pachys</name>
    <dbReference type="NCBI Taxonomy" id="2018661"/>
    <lineage>
        <taxon>Eukaryota</taxon>
        <taxon>Metazoa</taxon>
        <taxon>Ecdysozoa</taxon>
        <taxon>Nematoda</taxon>
        <taxon>Chromadorea</taxon>
        <taxon>Rhabditida</taxon>
        <taxon>Rhabditina</taxon>
        <taxon>Rhabditomorpha</taxon>
        <taxon>Rhabditoidea</taxon>
        <taxon>Rhabditidae</taxon>
        <taxon>Diploscapter</taxon>
    </lineage>
</organism>